<evidence type="ECO:0000256" key="1">
    <source>
        <dbReference type="SAM" id="MobiDB-lite"/>
    </source>
</evidence>
<feature type="compositionally biased region" description="Acidic residues" evidence="1">
    <location>
        <begin position="65"/>
        <end position="86"/>
    </location>
</feature>
<name>A0AAV3YY52_9GAST</name>
<accession>A0AAV3YY52</accession>
<dbReference type="EMBL" id="BLXT01002217">
    <property type="protein sequence ID" value="GFN92015.1"/>
    <property type="molecule type" value="Genomic_DNA"/>
</dbReference>
<dbReference type="AlphaFoldDB" id="A0AAV3YY52"/>
<feature type="region of interest" description="Disordered" evidence="1">
    <location>
        <begin position="1"/>
        <end position="37"/>
    </location>
</feature>
<protein>
    <submittedName>
        <fullName evidence="3">Uncharacterized protein</fullName>
    </submittedName>
</protein>
<evidence type="ECO:0000256" key="2">
    <source>
        <dbReference type="SAM" id="Phobius"/>
    </source>
</evidence>
<proteinExistence type="predicted"/>
<feature type="region of interest" description="Disordered" evidence="1">
    <location>
        <begin position="63"/>
        <end position="86"/>
    </location>
</feature>
<comment type="caution">
    <text evidence="3">The sequence shown here is derived from an EMBL/GenBank/DDBJ whole genome shotgun (WGS) entry which is preliminary data.</text>
</comment>
<evidence type="ECO:0000313" key="4">
    <source>
        <dbReference type="Proteomes" id="UP000735302"/>
    </source>
</evidence>
<keyword evidence="4" id="KW-1185">Reference proteome</keyword>
<feature type="transmembrane region" description="Helical" evidence="2">
    <location>
        <begin position="107"/>
        <end position="124"/>
    </location>
</feature>
<dbReference type="Proteomes" id="UP000735302">
    <property type="component" value="Unassembled WGS sequence"/>
</dbReference>
<evidence type="ECO:0000313" key="3">
    <source>
        <dbReference type="EMBL" id="GFN92015.1"/>
    </source>
</evidence>
<keyword evidence="2" id="KW-0812">Transmembrane</keyword>
<keyword evidence="2" id="KW-0472">Membrane</keyword>
<sequence length="128" mass="14249">MAEDKDDYGQEVRKYLQLPVTDSQAHEDDDEINGFGSRDSHVLTTETIIITRVAIDNVFVGAADNGDDDDGGSDDDDRDVDDCEDGNDNIMMMATMVSKMMMMMRRIEMMIMVTILLPLLLLSLCCGS</sequence>
<reference evidence="3 4" key="1">
    <citation type="journal article" date="2021" name="Elife">
        <title>Chloroplast acquisition without the gene transfer in kleptoplastic sea slugs, Plakobranchus ocellatus.</title>
        <authorList>
            <person name="Maeda T."/>
            <person name="Takahashi S."/>
            <person name="Yoshida T."/>
            <person name="Shimamura S."/>
            <person name="Takaki Y."/>
            <person name="Nagai Y."/>
            <person name="Toyoda A."/>
            <person name="Suzuki Y."/>
            <person name="Arimoto A."/>
            <person name="Ishii H."/>
            <person name="Satoh N."/>
            <person name="Nishiyama T."/>
            <person name="Hasebe M."/>
            <person name="Maruyama T."/>
            <person name="Minagawa J."/>
            <person name="Obokata J."/>
            <person name="Shigenobu S."/>
        </authorList>
    </citation>
    <scope>NUCLEOTIDE SEQUENCE [LARGE SCALE GENOMIC DNA]</scope>
</reference>
<organism evidence="3 4">
    <name type="scientific">Plakobranchus ocellatus</name>
    <dbReference type="NCBI Taxonomy" id="259542"/>
    <lineage>
        <taxon>Eukaryota</taxon>
        <taxon>Metazoa</taxon>
        <taxon>Spiralia</taxon>
        <taxon>Lophotrochozoa</taxon>
        <taxon>Mollusca</taxon>
        <taxon>Gastropoda</taxon>
        <taxon>Heterobranchia</taxon>
        <taxon>Euthyneura</taxon>
        <taxon>Panpulmonata</taxon>
        <taxon>Sacoglossa</taxon>
        <taxon>Placobranchoidea</taxon>
        <taxon>Plakobranchidae</taxon>
        <taxon>Plakobranchus</taxon>
    </lineage>
</organism>
<keyword evidence="2" id="KW-1133">Transmembrane helix</keyword>
<gene>
    <name evidence="3" type="ORF">PoB_001852100</name>
</gene>